<reference evidence="2" key="1">
    <citation type="journal article" date="2019" name="bioRxiv">
        <title>The Genome of the Zebra Mussel, Dreissena polymorpha: A Resource for Invasive Species Research.</title>
        <authorList>
            <person name="McCartney M.A."/>
            <person name="Auch B."/>
            <person name="Kono T."/>
            <person name="Mallez S."/>
            <person name="Zhang Y."/>
            <person name="Obille A."/>
            <person name="Becker A."/>
            <person name="Abrahante J.E."/>
            <person name="Garbe J."/>
            <person name="Badalamenti J.P."/>
            <person name="Herman A."/>
            <person name="Mangelson H."/>
            <person name="Liachko I."/>
            <person name="Sullivan S."/>
            <person name="Sone E.D."/>
            <person name="Koren S."/>
            <person name="Silverstein K.A.T."/>
            <person name="Beckman K.B."/>
            <person name="Gohl D.M."/>
        </authorList>
    </citation>
    <scope>NUCLEOTIDE SEQUENCE</scope>
    <source>
        <strain evidence="2">Duluth1</strain>
        <tissue evidence="2">Whole animal</tissue>
    </source>
</reference>
<dbReference type="AlphaFoldDB" id="A0A9D4IMJ6"/>
<feature type="compositionally biased region" description="Basic and acidic residues" evidence="1">
    <location>
        <begin position="16"/>
        <end position="33"/>
    </location>
</feature>
<gene>
    <name evidence="2" type="ORF">DPMN_179840</name>
</gene>
<comment type="caution">
    <text evidence="2">The sequence shown here is derived from an EMBL/GenBank/DDBJ whole genome shotgun (WGS) entry which is preliminary data.</text>
</comment>
<organism evidence="2 3">
    <name type="scientific">Dreissena polymorpha</name>
    <name type="common">Zebra mussel</name>
    <name type="synonym">Mytilus polymorpha</name>
    <dbReference type="NCBI Taxonomy" id="45954"/>
    <lineage>
        <taxon>Eukaryota</taxon>
        <taxon>Metazoa</taxon>
        <taxon>Spiralia</taxon>
        <taxon>Lophotrochozoa</taxon>
        <taxon>Mollusca</taxon>
        <taxon>Bivalvia</taxon>
        <taxon>Autobranchia</taxon>
        <taxon>Heteroconchia</taxon>
        <taxon>Euheterodonta</taxon>
        <taxon>Imparidentia</taxon>
        <taxon>Neoheterodontei</taxon>
        <taxon>Myida</taxon>
        <taxon>Dreissenoidea</taxon>
        <taxon>Dreissenidae</taxon>
        <taxon>Dreissena</taxon>
    </lineage>
</organism>
<sequence>MASELGLDENVLRNSMPEHEENSNNEFNQKENTPRWGPQHAGAKELASHTQPVRELFVDTVTIDSWSVMFVVHDLCN</sequence>
<evidence type="ECO:0000313" key="2">
    <source>
        <dbReference type="EMBL" id="KAH3778384.1"/>
    </source>
</evidence>
<dbReference type="Proteomes" id="UP000828390">
    <property type="component" value="Unassembled WGS sequence"/>
</dbReference>
<accession>A0A9D4IMJ6</accession>
<reference evidence="2" key="2">
    <citation type="submission" date="2020-11" db="EMBL/GenBank/DDBJ databases">
        <authorList>
            <person name="McCartney M.A."/>
            <person name="Auch B."/>
            <person name="Kono T."/>
            <person name="Mallez S."/>
            <person name="Becker A."/>
            <person name="Gohl D.M."/>
            <person name="Silverstein K.A.T."/>
            <person name="Koren S."/>
            <person name="Bechman K.B."/>
            <person name="Herman A."/>
            <person name="Abrahante J.E."/>
            <person name="Garbe J."/>
        </authorList>
    </citation>
    <scope>NUCLEOTIDE SEQUENCE</scope>
    <source>
        <strain evidence="2">Duluth1</strain>
        <tissue evidence="2">Whole animal</tissue>
    </source>
</reference>
<feature type="region of interest" description="Disordered" evidence="1">
    <location>
        <begin position="1"/>
        <end position="49"/>
    </location>
</feature>
<protein>
    <submittedName>
        <fullName evidence="2">Uncharacterized protein</fullName>
    </submittedName>
</protein>
<proteinExistence type="predicted"/>
<evidence type="ECO:0000256" key="1">
    <source>
        <dbReference type="SAM" id="MobiDB-lite"/>
    </source>
</evidence>
<evidence type="ECO:0000313" key="3">
    <source>
        <dbReference type="Proteomes" id="UP000828390"/>
    </source>
</evidence>
<keyword evidence="3" id="KW-1185">Reference proteome</keyword>
<dbReference type="EMBL" id="JAIWYP010000009">
    <property type="protein sequence ID" value="KAH3778384.1"/>
    <property type="molecule type" value="Genomic_DNA"/>
</dbReference>
<name>A0A9D4IMJ6_DREPO</name>